<evidence type="ECO:0000256" key="1">
    <source>
        <dbReference type="SAM" id="Phobius"/>
    </source>
</evidence>
<reference evidence="2 3" key="1">
    <citation type="journal article" date="2016" name="PLoS ONE">
        <title>The Identification of Novel Diagnostic Marker Genes for the Detection of Beer Spoiling Pediococcus damnosus Strains Using the BlAst Diagnostic Gene findEr.</title>
        <authorList>
            <person name="Behr J."/>
            <person name="Geissler A.J."/>
            <person name="Schmid J."/>
            <person name="Zehe A."/>
            <person name="Vogel R.F."/>
        </authorList>
    </citation>
    <scope>NUCLEOTIDE SEQUENCE [LARGE SCALE GENOMIC DNA]</scope>
    <source>
        <strain evidence="2 3">TMW 2.1535</strain>
    </source>
</reference>
<dbReference type="EMBL" id="CP012288">
    <property type="protein sequence ID" value="AMV67179.1"/>
    <property type="molecule type" value="Genomic_DNA"/>
</dbReference>
<feature type="transmembrane region" description="Helical" evidence="1">
    <location>
        <begin position="92"/>
        <end position="111"/>
    </location>
</feature>
<sequence length="213" mass="24192">MQHRYLKMLIYFCVWMGLNILWVLRSISYPTVDSTMLVGKSIALHFAPIVGITVLLLMTLFKWRPLNLVALIWLVLATITARPPIYLLSVGMFGGILVLICDVYLTVIICNHDQPVKYVNQIAVILGIAFFLCLLSPKLSAQFASSGYSDPVTATKTEITVTKKNTNQLKTNNVTRITPRHPKIYLNGVGDINLKIRRIGIFYFSYADYVYKW</sequence>
<name>A0ABN4N902_9LACO</name>
<dbReference type="RefSeq" id="WP_046871028.1">
    <property type="nucleotide sequence ID" value="NZ_BAAAXI010000179.1"/>
</dbReference>
<feature type="transmembrane region" description="Helical" evidence="1">
    <location>
        <begin position="9"/>
        <end position="30"/>
    </location>
</feature>
<evidence type="ECO:0008006" key="4">
    <source>
        <dbReference type="Google" id="ProtNLM"/>
    </source>
</evidence>
<evidence type="ECO:0000313" key="2">
    <source>
        <dbReference type="EMBL" id="AMV67179.1"/>
    </source>
</evidence>
<accession>A0ABN4N902</accession>
<protein>
    <recommendedName>
        <fullName evidence="4">Integral membrane protein</fullName>
    </recommendedName>
</protein>
<dbReference type="Proteomes" id="UP000076244">
    <property type="component" value="Chromosome"/>
</dbReference>
<feature type="transmembrane region" description="Helical" evidence="1">
    <location>
        <begin position="118"/>
        <end position="137"/>
    </location>
</feature>
<keyword evidence="1" id="KW-1133">Transmembrane helix</keyword>
<keyword evidence="1" id="KW-0472">Membrane</keyword>
<feature type="transmembrane region" description="Helical" evidence="1">
    <location>
        <begin position="42"/>
        <end position="61"/>
    </location>
</feature>
<gene>
    <name evidence="2" type="ORF">ADU72_1246</name>
</gene>
<evidence type="ECO:0000313" key="3">
    <source>
        <dbReference type="Proteomes" id="UP000076244"/>
    </source>
</evidence>
<organism evidence="2 3">
    <name type="scientific">Pediococcus damnosus</name>
    <dbReference type="NCBI Taxonomy" id="51663"/>
    <lineage>
        <taxon>Bacteria</taxon>
        <taxon>Bacillati</taxon>
        <taxon>Bacillota</taxon>
        <taxon>Bacilli</taxon>
        <taxon>Lactobacillales</taxon>
        <taxon>Lactobacillaceae</taxon>
        <taxon>Pediococcus</taxon>
    </lineage>
</organism>
<proteinExistence type="predicted"/>
<feature type="transmembrane region" description="Helical" evidence="1">
    <location>
        <begin position="68"/>
        <end position="86"/>
    </location>
</feature>
<keyword evidence="1" id="KW-0812">Transmembrane</keyword>
<keyword evidence="3" id="KW-1185">Reference proteome</keyword>